<dbReference type="InterPro" id="IPR009079">
    <property type="entry name" value="4_helix_cytokine-like_core"/>
</dbReference>
<name>A0AAV7PDN5_PLEWA</name>
<dbReference type="GO" id="GO:0005125">
    <property type="term" value="F:cytokine activity"/>
    <property type="evidence" value="ECO:0007669"/>
    <property type="project" value="UniProtKB-KW"/>
</dbReference>
<dbReference type="GO" id="GO:0007166">
    <property type="term" value="P:cell surface receptor signaling pathway"/>
    <property type="evidence" value="ECO:0007669"/>
    <property type="project" value="TreeGrafter"/>
</dbReference>
<dbReference type="Gene3D" id="1.20.1250.10">
    <property type="match status" value="1"/>
</dbReference>
<dbReference type="SMART" id="SM00080">
    <property type="entry name" value="LIF_OSM"/>
    <property type="match status" value="1"/>
</dbReference>
<gene>
    <name evidence="5" type="ORF">NDU88_003970</name>
</gene>
<reference evidence="5" key="1">
    <citation type="journal article" date="2022" name="bioRxiv">
        <title>Sequencing and chromosome-scale assembly of the giantPleurodeles waltlgenome.</title>
        <authorList>
            <person name="Brown T."/>
            <person name="Elewa A."/>
            <person name="Iarovenko S."/>
            <person name="Subramanian E."/>
            <person name="Araus A.J."/>
            <person name="Petzold A."/>
            <person name="Susuki M."/>
            <person name="Suzuki K.-i.T."/>
            <person name="Hayashi T."/>
            <person name="Toyoda A."/>
            <person name="Oliveira C."/>
            <person name="Osipova E."/>
            <person name="Leigh N.D."/>
            <person name="Simon A."/>
            <person name="Yun M.H."/>
        </authorList>
    </citation>
    <scope>NUCLEOTIDE SEQUENCE</scope>
    <source>
        <strain evidence="5">20211129_DDA</strain>
        <tissue evidence="5">Liver</tissue>
    </source>
</reference>
<dbReference type="Pfam" id="PF06875">
    <property type="entry name" value="PRF"/>
    <property type="match status" value="1"/>
</dbReference>
<dbReference type="PANTHER" id="PTHR21353">
    <property type="match status" value="1"/>
</dbReference>
<evidence type="ECO:0000313" key="5">
    <source>
        <dbReference type="EMBL" id="KAJ1125542.1"/>
    </source>
</evidence>
<evidence type="ECO:0000256" key="3">
    <source>
        <dbReference type="ARBA" id="ARBA00022514"/>
    </source>
</evidence>
<dbReference type="InterPro" id="IPR001581">
    <property type="entry name" value="Leukemia_IF/oncostatin"/>
</dbReference>
<proteinExistence type="inferred from homology"/>
<comment type="similarity">
    <text evidence="2">Belongs to the IL-6 superfamily.</text>
</comment>
<evidence type="ECO:0000256" key="1">
    <source>
        <dbReference type="ARBA" id="ARBA00004613"/>
    </source>
</evidence>
<dbReference type="Proteomes" id="UP001066276">
    <property type="component" value="Chromosome 7"/>
</dbReference>
<dbReference type="PANTHER" id="PTHR21353:SF2">
    <property type="entry name" value="CARDIOTROPHIN-1"/>
    <property type="match status" value="1"/>
</dbReference>
<evidence type="ECO:0000313" key="6">
    <source>
        <dbReference type="Proteomes" id="UP001066276"/>
    </source>
</evidence>
<comment type="caution">
    <text evidence="5">The sequence shown here is derived from an EMBL/GenBank/DDBJ whole genome shotgun (WGS) entry which is preliminary data.</text>
</comment>
<dbReference type="AlphaFoldDB" id="A0AAV7PDN5"/>
<keyword evidence="4" id="KW-0964">Secreted</keyword>
<sequence>MLFGKERLMSEQVLHEQDDRFPVERAARLTSIQPHDLAQKIDQLQRQVTLHKNRSESLLREYLVSQGDPFGQPDFIPPLRPIPGLPSPDISQEAWISLSDSERLRQNYVAYGVLPDHLRTVLHWQQQLNPHAIRLLDLLGSAAPQAQGLHNNLAVLLQLVGSHLPTVSIPPKLSATNHFQEKVIGYNVCRSYHHWLLRTDKDIGLLAKKYPL</sequence>
<evidence type="ECO:0000256" key="2">
    <source>
        <dbReference type="ARBA" id="ARBA00007432"/>
    </source>
</evidence>
<dbReference type="GO" id="GO:0005615">
    <property type="term" value="C:extracellular space"/>
    <property type="evidence" value="ECO:0007669"/>
    <property type="project" value="UniProtKB-KW"/>
</dbReference>
<comment type="subcellular location">
    <subcellularLocation>
        <location evidence="1">Secreted</location>
    </subcellularLocation>
</comment>
<evidence type="ECO:0000256" key="4">
    <source>
        <dbReference type="ARBA" id="ARBA00022525"/>
    </source>
</evidence>
<keyword evidence="6" id="KW-1185">Reference proteome</keyword>
<organism evidence="5 6">
    <name type="scientific">Pleurodeles waltl</name>
    <name type="common">Iberian ribbed newt</name>
    <dbReference type="NCBI Taxonomy" id="8319"/>
    <lineage>
        <taxon>Eukaryota</taxon>
        <taxon>Metazoa</taxon>
        <taxon>Chordata</taxon>
        <taxon>Craniata</taxon>
        <taxon>Vertebrata</taxon>
        <taxon>Euteleostomi</taxon>
        <taxon>Amphibia</taxon>
        <taxon>Batrachia</taxon>
        <taxon>Caudata</taxon>
        <taxon>Salamandroidea</taxon>
        <taxon>Salamandridae</taxon>
        <taxon>Pleurodelinae</taxon>
        <taxon>Pleurodeles</taxon>
    </lineage>
</organism>
<accession>A0AAV7PDN5</accession>
<keyword evidence="3" id="KW-0202">Cytokine</keyword>
<dbReference type="GO" id="GO:0006955">
    <property type="term" value="P:immune response"/>
    <property type="evidence" value="ECO:0007669"/>
    <property type="project" value="InterPro"/>
</dbReference>
<dbReference type="SUPFAM" id="SSF47266">
    <property type="entry name" value="4-helical cytokines"/>
    <property type="match status" value="1"/>
</dbReference>
<protein>
    <submittedName>
        <fullName evidence="5">Uncharacterized protein</fullName>
    </submittedName>
</protein>
<dbReference type="EMBL" id="JANPWB010000011">
    <property type="protein sequence ID" value="KAJ1125542.1"/>
    <property type="molecule type" value="Genomic_DNA"/>
</dbReference>
<dbReference type="InterPro" id="IPR010681">
    <property type="entry name" value="PRF/CT"/>
</dbReference>